<keyword evidence="5 10" id="KW-0276">Fatty acid metabolism</keyword>
<feature type="transmembrane region" description="Helical" evidence="10">
    <location>
        <begin position="304"/>
        <end position="323"/>
    </location>
</feature>
<sequence length="427" mass="49131">MEWMNFRGGSTVLGARGGSRFGGPPVAAVLHGGGGGAMHKHTDRSISLPSHVIPKSARRKSSLRAAQSTKAFLWRLEDCEFDSQSRTGRPEHVEIISKTSLRASIMASYDGLQWDPKVGFVTDEEMRHVNFMRYNQTHRTEGCYNLFLFEVEKSFGNYGEYLMLLFRRYWWLGFPITALYLVLIFGGQRLMKNRQPYDLQRSLIVWNWLLAAMSLFTASKGIAFIANEIYFQRWTGILCFVPVHIPSCMSATLHGLIFSISKVIELGDTAFIVLRKKPLIFLHWYHHVTVLLYTWYYAGKGPSVGIFFAINNSIVHTLMYSYYALRAMNVRVPRWASMTLTLTQINQMIVGIYLNYCAYNLKRTKYPNCMVSNTDFAVTVAMYSSYCILFMWFFYRAYLGGKGGKRRGFQNMNMRNLMGHSEHEKIS</sequence>
<name>A0A7R8W4I9_9CRUS</name>
<dbReference type="GO" id="GO:0009922">
    <property type="term" value="F:fatty acid elongase activity"/>
    <property type="evidence" value="ECO:0007669"/>
    <property type="project" value="UniProtKB-EC"/>
</dbReference>
<accession>A0A7R8W4I9</accession>
<evidence type="ECO:0000256" key="3">
    <source>
        <dbReference type="ARBA" id="ARBA00022679"/>
    </source>
</evidence>
<dbReference type="OrthoDB" id="10259681at2759"/>
<proteinExistence type="inferred from homology"/>
<keyword evidence="4 10" id="KW-0812">Transmembrane</keyword>
<dbReference type="GO" id="GO:0019367">
    <property type="term" value="P:fatty acid elongation, saturated fatty acid"/>
    <property type="evidence" value="ECO:0007669"/>
    <property type="project" value="TreeGrafter"/>
</dbReference>
<dbReference type="GO" id="GO:0030148">
    <property type="term" value="P:sphingolipid biosynthetic process"/>
    <property type="evidence" value="ECO:0007669"/>
    <property type="project" value="TreeGrafter"/>
</dbReference>
<reference evidence="11" key="1">
    <citation type="submission" date="2020-11" db="EMBL/GenBank/DDBJ databases">
        <authorList>
            <person name="Tran Van P."/>
        </authorList>
    </citation>
    <scope>NUCLEOTIDE SEQUENCE</scope>
</reference>
<evidence type="ECO:0000313" key="11">
    <source>
        <dbReference type="EMBL" id="CAD7224237.1"/>
    </source>
</evidence>
<dbReference type="AlphaFoldDB" id="A0A7R8W4I9"/>
<feature type="transmembrane region" description="Helical" evidence="10">
    <location>
        <begin position="376"/>
        <end position="398"/>
    </location>
</feature>
<feature type="transmembrane region" description="Helical" evidence="10">
    <location>
        <begin position="169"/>
        <end position="191"/>
    </location>
</feature>
<evidence type="ECO:0000256" key="4">
    <source>
        <dbReference type="ARBA" id="ARBA00022692"/>
    </source>
</evidence>
<dbReference type="InterPro" id="IPR030457">
    <property type="entry name" value="ELO_CS"/>
</dbReference>
<evidence type="ECO:0000256" key="1">
    <source>
        <dbReference type="ARBA" id="ARBA00004141"/>
    </source>
</evidence>
<evidence type="ECO:0000256" key="8">
    <source>
        <dbReference type="ARBA" id="ARBA00023136"/>
    </source>
</evidence>
<feature type="transmembrane region" description="Helical" evidence="10">
    <location>
        <begin position="279"/>
        <end position="298"/>
    </location>
</feature>
<protein>
    <recommendedName>
        <fullName evidence="10">Elongation of very long chain fatty acids protein</fullName>
        <ecNumber evidence="10">2.3.1.199</ecNumber>
    </recommendedName>
    <alternativeName>
        <fullName evidence="10">Very-long-chain 3-oxoacyl-CoA synthase</fullName>
    </alternativeName>
</protein>
<feature type="transmembrane region" description="Helical" evidence="10">
    <location>
        <begin position="203"/>
        <end position="225"/>
    </location>
</feature>
<dbReference type="PANTHER" id="PTHR11157">
    <property type="entry name" value="FATTY ACID ACYL TRANSFERASE-RELATED"/>
    <property type="match status" value="1"/>
</dbReference>
<feature type="transmembrane region" description="Helical" evidence="10">
    <location>
        <begin position="335"/>
        <end position="356"/>
    </location>
</feature>
<evidence type="ECO:0000256" key="7">
    <source>
        <dbReference type="ARBA" id="ARBA00023098"/>
    </source>
</evidence>
<keyword evidence="7 10" id="KW-0443">Lipid metabolism</keyword>
<feature type="transmembrane region" description="Helical" evidence="10">
    <location>
        <begin position="231"/>
        <end position="258"/>
    </location>
</feature>
<comment type="subcellular location">
    <subcellularLocation>
        <location evidence="1">Membrane</location>
        <topology evidence="1">Multi-pass membrane protein</topology>
    </subcellularLocation>
</comment>
<dbReference type="GO" id="GO:0034625">
    <property type="term" value="P:fatty acid elongation, monounsaturated fatty acid"/>
    <property type="evidence" value="ECO:0007669"/>
    <property type="project" value="TreeGrafter"/>
</dbReference>
<keyword evidence="2 10" id="KW-0444">Lipid biosynthesis</keyword>
<dbReference type="GO" id="GO:0034626">
    <property type="term" value="P:fatty acid elongation, polyunsaturated fatty acid"/>
    <property type="evidence" value="ECO:0007669"/>
    <property type="project" value="TreeGrafter"/>
</dbReference>
<dbReference type="Pfam" id="PF01151">
    <property type="entry name" value="ELO"/>
    <property type="match status" value="1"/>
</dbReference>
<keyword evidence="9 10" id="KW-0275">Fatty acid biosynthesis</keyword>
<dbReference type="PANTHER" id="PTHR11157:SF17">
    <property type="entry name" value="ELONGATION OF VERY LONG CHAIN FATTY ACIDS PROTEIN 6"/>
    <property type="match status" value="1"/>
</dbReference>
<gene>
    <name evidence="11" type="ORF">CTOB1V02_LOCUS2207</name>
</gene>
<keyword evidence="6 10" id="KW-1133">Transmembrane helix</keyword>
<evidence type="ECO:0000256" key="9">
    <source>
        <dbReference type="ARBA" id="ARBA00023160"/>
    </source>
</evidence>
<dbReference type="PROSITE" id="PS01188">
    <property type="entry name" value="ELO"/>
    <property type="match status" value="1"/>
</dbReference>
<keyword evidence="3 10" id="KW-0808">Transferase</keyword>
<evidence type="ECO:0000256" key="5">
    <source>
        <dbReference type="ARBA" id="ARBA00022832"/>
    </source>
</evidence>
<dbReference type="EC" id="2.3.1.199" evidence="10"/>
<comment type="catalytic activity">
    <reaction evidence="10">
        <text>a very-long-chain acyl-CoA + malonyl-CoA + H(+) = a very-long-chain 3-oxoacyl-CoA + CO2 + CoA</text>
        <dbReference type="Rhea" id="RHEA:32727"/>
        <dbReference type="ChEBI" id="CHEBI:15378"/>
        <dbReference type="ChEBI" id="CHEBI:16526"/>
        <dbReference type="ChEBI" id="CHEBI:57287"/>
        <dbReference type="ChEBI" id="CHEBI:57384"/>
        <dbReference type="ChEBI" id="CHEBI:90725"/>
        <dbReference type="ChEBI" id="CHEBI:90736"/>
        <dbReference type="EC" id="2.3.1.199"/>
    </reaction>
</comment>
<evidence type="ECO:0000256" key="6">
    <source>
        <dbReference type="ARBA" id="ARBA00022989"/>
    </source>
</evidence>
<evidence type="ECO:0000256" key="10">
    <source>
        <dbReference type="RuleBase" id="RU361115"/>
    </source>
</evidence>
<comment type="similarity">
    <text evidence="10">Belongs to the ELO family.</text>
</comment>
<organism evidence="11">
    <name type="scientific">Cyprideis torosa</name>
    <dbReference type="NCBI Taxonomy" id="163714"/>
    <lineage>
        <taxon>Eukaryota</taxon>
        <taxon>Metazoa</taxon>
        <taxon>Ecdysozoa</taxon>
        <taxon>Arthropoda</taxon>
        <taxon>Crustacea</taxon>
        <taxon>Oligostraca</taxon>
        <taxon>Ostracoda</taxon>
        <taxon>Podocopa</taxon>
        <taxon>Podocopida</taxon>
        <taxon>Cytherocopina</taxon>
        <taxon>Cytheroidea</taxon>
        <taxon>Cytherideidae</taxon>
        <taxon>Cyprideis</taxon>
    </lineage>
</organism>
<dbReference type="GO" id="GO:0042761">
    <property type="term" value="P:very long-chain fatty acid biosynthetic process"/>
    <property type="evidence" value="ECO:0007669"/>
    <property type="project" value="TreeGrafter"/>
</dbReference>
<dbReference type="InterPro" id="IPR002076">
    <property type="entry name" value="ELO_fam"/>
</dbReference>
<keyword evidence="8 10" id="KW-0472">Membrane</keyword>
<dbReference type="EMBL" id="OB660335">
    <property type="protein sequence ID" value="CAD7224237.1"/>
    <property type="molecule type" value="Genomic_DNA"/>
</dbReference>
<dbReference type="GO" id="GO:0005789">
    <property type="term" value="C:endoplasmic reticulum membrane"/>
    <property type="evidence" value="ECO:0007669"/>
    <property type="project" value="TreeGrafter"/>
</dbReference>
<evidence type="ECO:0000256" key="2">
    <source>
        <dbReference type="ARBA" id="ARBA00022516"/>
    </source>
</evidence>